<evidence type="ECO:0000313" key="1">
    <source>
        <dbReference type="EMBL" id="MCZ4553358.1"/>
    </source>
</evidence>
<protein>
    <submittedName>
        <fullName evidence="1">Uncharacterized protein</fullName>
    </submittedName>
</protein>
<keyword evidence="2" id="KW-1185">Reference proteome</keyword>
<dbReference type="RefSeq" id="WP_301574038.1">
    <property type="nucleotide sequence ID" value="NZ_JAPWIE010000009.1"/>
</dbReference>
<dbReference type="Proteomes" id="UP001067235">
    <property type="component" value="Unassembled WGS sequence"/>
</dbReference>
<dbReference type="SUPFAM" id="SSF56801">
    <property type="entry name" value="Acetyl-CoA synthetase-like"/>
    <property type="match status" value="1"/>
</dbReference>
<name>A0ABT4N267_GORRU</name>
<gene>
    <name evidence="1" type="ORF">O4213_25460</name>
</gene>
<dbReference type="EMBL" id="JAPWIE010000009">
    <property type="protein sequence ID" value="MCZ4553358.1"/>
    <property type="molecule type" value="Genomic_DNA"/>
</dbReference>
<evidence type="ECO:0000313" key="2">
    <source>
        <dbReference type="Proteomes" id="UP001067235"/>
    </source>
</evidence>
<accession>A0ABT4N267</accession>
<organism evidence="1 2">
    <name type="scientific">Gordonia rubripertincta</name>
    <name type="common">Rhodococcus corallinus</name>
    <dbReference type="NCBI Taxonomy" id="36822"/>
    <lineage>
        <taxon>Bacteria</taxon>
        <taxon>Bacillati</taxon>
        <taxon>Actinomycetota</taxon>
        <taxon>Actinomycetes</taxon>
        <taxon>Mycobacteriales</taxon>
        <taxon>Gordoniaceae</taxon>
        <taxon>Gordonia</taxon>
    </lineage>
</organism>
<reference evidence="1" key="1">
    <citation type="submission" date="2022-12" db="EMBL/GenBank/DDBJ databases">
        <authorList>
            <person name="Krivoruchko A.V."/>
            <person name="Elkin A."/>
        </authorList>
    </citation>
    <scope>NUCLEOTIDE SEQUENCE</scope>
    <source>
        <strain evidence="1">IEGM 1388</strain>
    </source>
</reference>
<proteinExistence type="predicted"/>
<sequence length="146" mass="15548">MQVTSDENVFRRSHSAHEARWEGVVVLQLRHIGKGPSARPDERGFRDRGNRTLTQLVIAAADAARDKPAVISRDNDYAVSFGELKARAQSAAIAMASESGIDDSALTVALMTAVPGLAVAGPKGLADTLTAIRIQAMMVLAEPQQV</sequence>
<comment type="caution">
    <text evidence="1">The sequence shown here is derived from an EMBL/GenBank/DDBJ whole genome shotgun (WGS) entry which is preliminary data.</text>
</comment>